<dbReference type="SUPFAM" id="SSF52540">
    <property type="entry name" value="P-loop containing nucleoside triphosphate hydrolases"/>
    <property type="match status" value="1"/>
</dbReference>
<dbReference type="Pfam" id="PF01926">
    <property type="entry name" value="MMR_HSR1"/>
    <property type="match status" value="1"/>
</dbReference>
<dbReference type="GO" id="GO:0016887">
    <property type="term" value="F:ATP hydrolysis activity"/>
    <property type="evidence" value="ECO:0007669"/>
    <property type="project" value="TreeGrafter"/>
</dbReference>
<dbReference type="InterPro" id="IPR012675">
    <property type="entry name" value="Beta-grasp_dom_sf"/>
</dbReference>
<dbReference type="GO" id="GO:0005737">
    <property type="term" value="C:cytoplasm"/>
    <property type="evidence" value="ECO:0007669"/>
    <property type="project" value="TreeGrafter"/>
</dbReference>
<dbReference type="InterPro" id="IPR027417">
    <property type="entry name" value="P-loop_NTPase"/>
</dbReference>
<gene>
    <name evidence="3" type="ORF">METZ01_LOCUS430600</name>
</gene>
<dbReference type="Gene3D" id="3.40.50.300">
    <property type="entry name" value="P-loop containing nucleotide triphosphate hydrolases"/>
    <property type="match status" value="1"/>
</dbReference>
<evidence type="ECO:0000256" key="1">
    <source>
        <dbReference type="ARBA" id="ARBA00022741"/>
    </source>
</evidence>
<dbReference type="PROSITE" id="PS51710">
    <property type="entry name" value="G_OBG"/>
    <property type="match status" value="1"/>
</dbReference>
<dbReference type="EMBL" id="UINC01172596">
    <property type="protein sequence ID" value="SVD77746.1"/>
    <property type="molecule type" value="Genomic_DNA"/>
</dbReference>
<dbReference type="Gene3D" id="3.10.20.30">
    <property type="match status" value="1"/>
</dbReference>
<dbReference type="InterPro" id="IPR031167">
    <property type="entry name" value="G_OBG"/>
</dbReference>
<dbReference type="PRINTS" id="PR00326">
    <property type="entry name" value="GTP1OBG"/>
</dbReference>
<name>A0A382Y359_9ZZZZ</name>
<proteinExistence type="predicted"/>
<sequence length="73" mass="7995">MALQCGIVGLPNVGKSTLFNALTESSVPAENYPFCTIEPHIGIVELPDIRLNELGKIYNPKKIIHATVEFTDI</sequence>
<dbReference type="AlphaFoldDB" id="A0A382Y359"/>
<dbReference type="PANTHER" id="PTHR23305:SF18">
    <property type="entry name" value="OBG-TYPE G DOMAIN-CONTAINING PROTEIN"/>
    <property type="match status" value="1"/>
</dbReference>
<reference evidence="3" key="1">
    <citation type="submission" date="2018-05" db="EMBL/GenBank/DDBJ databases">
        <authorList>
            <person name="Lanie J.A."/>
            <person name="Ng W.-L."/>
            <person name="Kazmierczak K.M."/>
            <person name="Andrzejewski T.M."/>
            <person name="Davidsen T.M."/>
            <person name="Wayne K.J."/>
            <person name="Tettelin H."/>
            <person name="Glass J.I."/>
            <person name="Rusch D."/>
            <person name="Podicherti R."/>
            <person name="Tsui H.-C.T."/>
            <person name="Winkler M.E."/>
        </authorList>
    </citation>
    <scope>NUCLEOTIDE SEQUENCE</scope>
</reference>
<dbReference type="GO" id="GO:0005525">
    <property type="term" value="F:GTP binding"/>
    <property type="evidence" value="ECO:0007669"/>
    <property type="project" value="InterPro"/>
</dbReference>
<keyword evidence="1" id="KW-0547">Nucleotide-binding</keyword>
<evidence type="ECO:0000313" key="3">
    <source>
        <dbReference type="EMBL" id="SVD77746.1"/>
    </source>
</evidence>
<accession>A0A382Y359</accession>
<evidence type="ECO:0000259" key="2">
    <source>
        <dbReference type="PROSITE" id="PS51710"/>
    </source>
</evidence>
<feature type="domain" description="OBG-type G" evidence="2">
    <location>
        <begin position="3"/>
        <end position="73"/>
    </location>
</feature>
<feature type="non-terminal residue" evidence="3">
    <location>
        <position position="73"/>
    </location>
</feature>
<protein>
    <recommendedName>
        <fullName evidence="2">OBG-type G domain-containing protein</fullName>
    </recommendedName>
</protein>
<dbReference type="InterPro" id="IPR006073">
    <property type="entry name" value="GTP-bd"/>
</dbReference>
<dbReference type="PANTHER" id="PTHR23305">
    <property type="entry name" value="OBG GTPASE FAMILY"/>
    <property type="match status" value="1"/>
</dbReference>
<organism evidence="3">
    <name type="scientific">marine metagenome</name>
    <dbReference type="NCBI Taxonomy" id="408172"/>
    <lineage>
        <taxon>unclassified sequences</taxon>
        <taxon>metagenomes</taxon>
        <taxon>ecological metagenomes</taxon>
    </lineage>
</organism>